<keyword evidence="3" id="KW-1185">Reference proteome</keyword>
<evidence type="ECO:0000313" key="3">
    <source>
        <dbReference type="Proteomes" id="UP000240317"/>
    </source>
</evidence>
<dbReference type="AlphaFoldDB" id="A0A2T3WCJ7"/>
<keyword evidence="1" id="KW-0732">Signal</keyword>
<organism evidence="2 3">
    <name type="scientific">Deinococcus arcticus</name>
    <dbReference type="NCBI Taxonomy" id="2136176"/>
    <lineage>
        <taxon>Bacteria</taxon>
        <taxon>Thermotogati</taxon>
        <taxon>Deinococcota</taxon>
        <taxon>Deinococci</taxon>
        <taxon>Deinococcales</taxon>
        <taxon>Deinococcaceae</taxon>
        <taxon>Deinococcus</taxon>
    </lineage>
</organism>
<feature type="chain" id="PRO_5015661188" description="Lipoprotein" evidence="1">
    <location>
        <begin position="20"/>
        <end position="204"/>
    </location>
</feature>
<comment type="caution">
    <text evidence="2">The sequence shown here is derived from an EMBL/GenBank/DDBJ whole genome shotgun (WGS) entry which is preliminary data.</text>
</comment>
<feature type="signal peptide" evidence="1">
    <location>
        <begin position="1"/>
        <end position="19"/>
    </location>
</feature>
<proteinExistence type="predicted"/>
<name>A0A2T3WCJ7_9DEIO</name>
<dbReference type="PROSITE" id="PS51257">
    <property type="entry name" value="PROKAR_LIPOPROTEIN"/>
    <property type="match status" value="1"/>
</dbReference>
<evidence type="ECO:0008006" key="4">
    <source>
        <dbReference type="Google" id="ProtNLM"/>
    </source>
</evidence>
<sequence>MGLMKRLALMALGSMTTLAACGSFGAAPDGSGSGRIISVKTEYATQLATANQPGQYVGCDRITNPSDLTRASKTQVVVDFAAAGDIDSVRVELRGDRTNEYDRFFVTDVPAGSLKKRSDGTYAVIFDANSATGQFLPNSIVVNPTELPIKPVTVNEANRVPGGFYADLTIRTKTSVFTLTSRNLGLTPVYRQCTLASAAQPLNQ</sequence>
<dbReference type="EMBL" id="PYSV01000001">
    <property type="protein sequence ID" value="PTA69630.1"/>
    <property type="molecule type" value="Genomic_DNA"/>
</dbReference>
<protein>
    <recommendedName>
        <fullName evidence="4">Lipoprotein</fullName>
    </recommendedName>
</protein>
<evidence type="ECO:0000313" key="2">
    <source>
        <dbReference type="EMBL" id="PTA69630.1"/>
    </source>
</evidence>
<dbReference type="Proteomes" id="UP000240317">
    <property type="component" value="Unassembled WGS sequence"/>
</dbReference>
<gene>
    <name evidence="2" type="ORF">C8263_00995</name>
</gene>
<reference evidence="2 3" key="1">
    <citation type="submission" date="2018-03" db="EMBL/GenBank/DDBJ databases">
        <title>Draft genome of Deinococcus sp. OD32.</title>
        <authorList>
            <person name="Wang X.-P."/>
            <person name="Du Z.-J."/>
        </authorList>
    </citation>
    <scope>NUCLEOTIDE SEQUENCE [LARGE SCALE GENOMIC DNA]</scope>
    <source>
        <strain evidence="2 3">OD32</strain>
    </source>
</reference>
<evidence type="ECO:0000256" key="1">
    <source>
        <dbReference type="SAM" id="SignalP"/>
    </source>
</evidence>
<accession>A0A2T3WCJ7</accession>